<evidence type="ECO:0000313" key="2">
    <source>
        <dbReference type="EMBL" id="MCE5975230.1"/>
    </source>
</evidence>
<feature type="domain" description="Glycosyl transferase family 25" evidence="1">
    <location>
        <begin position="8"/>
        <end position="185"/>
    </location>
</feature>
<dbReference type="RefSeq" id="WP_233678144.1">
    <property type="nucleotide sequence ID" value="NZ_JAJUOS010000022.1"/>
</dbReference>
<dbReference type="Proteomes" id="UP001521181">
    <property type="component" value="Unassembled WGS sequence"/>
</dbReference>
<protein>
    <submittedName>
        <fullName evidence="2">Glycosyltransferase family 25 protein</fullName>
    </submittedName>
</protein>
<evidence type="ECO:0000259" key="1">
    <source>
        <dbReference type="Pfam" id="PF01755"/>
    </source>
</evidence>
<gene>
    <name evidence="2" type="ORF">LZA78_17350</name>
</gene>
<organism evidence="2 3">
    <name type="scientific">Rhodobacter flavimaris</name>
    <dbReference type="NCBI Taxonomy" id="2907145"/>
    <lineage>
        <taxon>Bacteria</taxon>
        <taxon>Pseudomonadati</taxon>
        <taxon>Pseudomonadota</taxon>
        <taxon>Alphaproteobacteria</taxon>
        <taxon>Rhodobacterales</taxon>
        <taxon>Rhodobacter group</taxon>
        <taxon>Rhodobacter</taxon>
    </lineage>
</organism>
<keyword evidence="3" id="KW-1185">Reference proteome</keyword>
<dbReference type="Pfam" id="PF01755">
    <property type="entry name" value="Glyco_transf_25"/>
    <property type="match status" value="1"/>
</dbReference>
<sequence>MEARLLIPIFVINLDRRPDRLAVLADQLRNLDLPWMRVSAFDMETIDEQVLGKRIALSGHKIQMGRGSQCCALTNLAVYRRIIDEDRPAALILQDDAELSPDLVPYLASMDWLPEGVNVVQFEKYGRPSSKRLLGPELENATLAGRALHRLHSRTAGAACYLITQDGARIVSNYRGLIDMPIDHFLFSPNVSPVFADLNVAVVRPALARQRDEVESPSDLISERRKQNKSLISRAKRLCQDLNQLPTQLLLMLRGARWMDFGYDGSSKSGY</sequence>
<proteinExistence type="predicted"/>
<comment type="caution">
    <text evidence="2">The sequence shown here is derived from an EMBL/GenBank/DDBJ whole genome shotgun (WGS) entry which is preliminary data.</text>
</comment>
<dbReference type="InterPro" id="IPR002654">
    <property type="entry name" value="Glyco_trans_25"/>
</dbReference>
<dbReference type="CDD" id="cd06532">
    <property type="entry name" value="Glyco_transf_25"/>
    <property type="match status" value="1"/>
</dbReference>
<accession>A0ABS8Z5L1</accession>
<reference evidence="2 3" key="1">
    <citation type="submission" date="2021-12" db="EMBL/GenBank/DDBJ databases">
        <title>Sinirhodobacter sp. WL0062 is a bacterium isolated from seawater.</title>
        <authorList>
            <person name="Wang L."/>
            <person name="He W."/>
            <person name="Zhang D.-F."/>
        </authorList>
    </citation>
    <scope>NUCLEOTIDE SEQUENCE [LARGE SCALE GENOMIC DNA]</scope>
    <source>
        <strain evidence="2 3">WL0062</strain>
    </source>
</reference>
<name>A0ABS8Z5L1_9RHOB</name>
<evidence type="ECO:0000313" key="3">
    <source>
        <dbReference type="Proteomes" id="UP001521181"/>
    </source>
</evidence>
<dbReference type="EMBL" id="JAJUOS010000022">
    <property type="protein sequence ID" value="MCE5975230.1"/>
    <property type="molecule type" value="Genomic_DNA"/>
</dbReference>